<name>D5ML06_METO1</name>
<protein>
    <submittedName>
        <fullName evidence="2">Uncharacterized protein</fullName>
    </submittedName>
</protein>
<sequence>MPPGGANRRIRFIAGVAFIAVSFLVYPSYLVIPLLPLSGTMKLGITLLASLLSWGMFGVGFYLSGREGYDWLKRRLRR</sequence>
<keyword evidence="1" id="KW-1133">Transmembrane helix</keyword>
<gene>
    <name evidence="2" type="ORF">DAMO_2773</name>
</gene>
<dbReference type="HOGENOM" id="CLU_2615438_0_0_0"/>
<dbReference type="STRING" id="671143.DAMO_2773"/>
<evidence type="ECO:0000313" key="2">
    <source>
        <dbReference type="EMBL" id="CBE69846.1"/>
    </source>
</evidence>
<accession>D5ML06</accession>
<dbReference type="KEGG" id="mox:DAMO_2773"/>
<feature type="transmembrane region" description="Helical" evidence="1">
    <location>
        <begin position="12"/>
        <end position="32"/>
    </location>
</feature>
<proteinExistence type="predicted"/>
<dbReference type="AlphaFoldDB" id="D5ML06"/>
<dbReference type="EMBL" id="FP565575">
    <property type="protein sequence ID" value="CBE69846.1"/>
    <property type="molecule type" value="Genomic_DNA"/>
</dbReference>
<organism evidence="2 3">
    <name type="scientific">Methylomirabilis oxygeniifera</name>
    <dbReference type="NCBI Taxonomy" id="671143"/>
    <lineage>
        <taxon>Bacteria</taxon>
        <taxon>Candidatus Methylomirabilota</taxon>
        <taxon>Candidatus Methylomirabilia</taxon>
        <taxon>Candidatus Methylomirabilales</taxon>
        <taxon>Candidatus Methylomirabilaceae</taxon>
        <taxon>Candidatus Methylomirabilis</taxon>
    </lineage>
</organism>
<dbReference type="Proteomes" id="UP000006898">
    <property type="component" value="Chromosome"/>
</dbReference>
<evidence type="ECO:0000256" key="1">
    <source>
        <dbReference type="SAM" id="Phobius"/>
    </source>
</evidence>
<reference evidence="2 3" key="1">
    <citation type="journal article" date="2010" name="Nature">
        <title>Nitrite-driven anaerobic methane oxidation by oxygenic bacteria.</title>
        <authorList>
            <person name="Ettwig K.F."/>
            <person name="Butler M.K."/>
            <person name="Le Paslier D."/>
            <person name="Pelletier E."/>
            <person name="Mangenot S."/>
            <person name="Kuypers M.M.M."/>
            <person name="Schreiber F."/>
            <person name="Dutilh B.E."/>
            <person name="Zedelius J."/>
            <person name="de Beer D."/>
            <person name="Gloerich J."/>
            <person name="Wessels H.J.C.T."/>
            <person name="van Allen T."/>
            <person name="Luesken F."/>
            <person name="Wu M."/>
            <person name="van de Pas-Schoonen K.T."/>
            <person name="Op den Camp H.J.M."/>
            <person name="Janssen-Megens E.M."/>
            <person name="Francoijs K-J."/>
            <person name="Stunnenberg H."/>
            <person name="Weissenbach J."/>
            <person name="Jetten M.S.M."/>
            <person name="Strous M."/>
        </authorList>
    </citation>
    <scope>NUCLEOTIDE SEQUENCE [LARGE SCALE GENOMIC DNA]</scope>
</reference>
<evidence type="ECO:0000313" key="3">
    <source>
        <dbReference type="Proteomes" id="UP000006898"/>
    </source>
</evidence>
<keyword evidence="1" id="KW-0472">Membrane</keyword>
<keyword evidence="1" id="KW-0812">Transmembrane</keyword>
<feature type="transmembrane region" description="Helical" evidence="1">
    <location>
        <begin position="44"/>
        <end position="65"/>
    </location>
</feature>